<comment type="caution">
    <text evidence="1">The sequence shown here is derived from an EMBL/GenBank/DDBJ whole genome shotgun (WGS) entry which is preliminary data.</text>
</comment>
<evidence type="ECO:0000313" key="2">
    <source>
        <dbReference type="Proteomes" id="UP001057402"/>
    </source>
</evidence>
<gene>
    <name evidence="1" type="ORF">MLD38_003037</name>
</gene>
<accession>A0ACB9S1J4</accession>
<name>A0ACB9S1J4_9MYRT</name>
<protein>
    <submittedName>
        <fullName evidence="1">Uncharacterized protein</fullName>
    </submittedName>
</protein>
<proteinExistence type="predicted"/>
<organism evidence="1 2">
    <name type="scientific">Melastoma candidum</name>
    <dbReference type="NCBI Taxonomy" id="119954"/>
    <lineage>
        <taxon>Eukaryota</taxon>
        <taxon>Viridiplantae</taxon>
        <taxon>Streptophyta</taxon>
        <taxon>Embryophyta</taxon>
        <taxon>Tracheophyta</taxon>
        <taxon>Spermatophyta</taxon>
        <taxon>Magnoliopsida</taxon>
        <taxon>eudicotyledons</taxon>
        <taxon>Gunneridae</taxon>
        <taxon>Pentapetalae</taxon>
        <taxon>rosids</taxon>
        <taxon>malvids</taxon>
        <taxon>Myrtales</taxon>
        <taxon>Melastomataceae</taxon>
        <taxon>Melastomatoideae</taxon>
        <taxon>Melastomateae</taxon>
        <taxon>Melastoma</taxon>
    </lineage>
</organism>
<dbReference type="EMBL" id="CM042881">
    <property type="protein sequence ID" value="KAI4384954.1"/>
    <property type="molecule type" value="Genomic_DNA"/>
</dbReference>
<reference evidence="2" key="1">
    <citation type="journal article" date="2023" name="Front. Plant Sci.">
        <title>Chromosomal-level genome assembly of Melastoma candidum provides insights into trichome evolution.</title>
        <authorList>
            <person name="Zhong Y."/>
            <person name="Wu W."/>
            <person name="Sun C."/>
            <person name="Zou P."/>
            <person name="Liu Y."/>
            <person name="Dai S."/>
            <person name="Zhou R."/>
        </authorList>
    </citation>
    <scope>NUCLEOTIDE SEQUENCE [LARGE SCALE GENOMIC DNA]</scope>
</reference>
<dbReference type="Proteomes" id="UP001057402">
    <property type="component" value="Chromosome 2"/>
</dbReference>
<evidence type="ECO:0000313" key="1">
    <source>
        <dbReference type="EMBL" id="KAI4384954.1"/>
    </source>
</evidence>
<sequence length="569" mass="63389">MDFELRRAREKLEKEQKERKERAKARQERERKAREEAMRQREAIEAAQRSRRLDALEAEQKIEQQMSESLLAGKGISFYRVLEAVPYQGVGDKIKLPPSCFTELSDQGAFDKGPLYFRLSAVQQGVSSSVSDGEDNLGITHSGVLEFTADEGAVGLPPEVWNNLFRVDSAATPLVEVRYVWLPKGTYAKLQPDGMGFSDLPNHKAILETSLRQHATLSQNDVLMVSYGELSYKLRVLELKPSSSVSVLETDVEVDIVSPDSASGRVDEHALIPLKLGASESGVVDEGHYIYYKFSIEDDVFERIASEEAVVEVKIEVEETTGGDTDLYVSKHPLIFPTQHQHEWSSHDVGSKSLILSFKHKGLGSGTFSIGVYGFRGTTKFHLSVQVHDNKKPQGQQVAASSSNMEIDTMECKNCKRQIPSRTIALHEAYCSRHNVICEHAGCGIVLRVEDALKHVHCEKCGQALQKVEMEKHMKVFHEPLHCPCGAVLEKQLMVEHQASICPLRLIPCRFCGDMVQAGDSAADIRDRLRGLSEHESVCGSRTAPCDSCGRSVMLKDMDIHHIAVHPKS</sequence>
<keyword evidence="2" id="KW-1185">Reference proteome</keyword>